<gene>
    <name evidence="4" type="ORF">SAMN05216505_102264</name>
</gene>
<dbReference type="AlphaFoldDB" id="A0A1G6LU93"/>
<dbReference type="Proteomes" id="UP000182100">
    <property type="component" value="Unassembled WGS sequence"/>
</dbReference>
<name>A0A1G6LU93_9ACTN</name>
<keyword evidence="2" id="KW-0560">Oxidoreductase</keyword>
<evidence type="ECO:0000256" key="2">
    <source>
        <dbReference type="ARBA" id="ARBA00023002"/>
    </source>
</evidence>
<dbReference type="EMBL" id="FMZK01000002">
    <property type="protein sequence ID" value="SDC46823.1"/>
    <property type="molecule type" value="Genomic_DNA"/>
</dbReference>
<dbReference type="SMART" id="SM00903">
    <property type="entry name" value="Flavin_Reduct"/>
    <property type="match status" value="1"/>
</dbReference>
<dbReference type="GO" id="GO:0042602">
    <property type="term" value="F:riboflavin reductase (NADPH) activity"/>
    <property type="evidence" value="ECO:0007669"/>
    <property type="project" value="TreeGrafter"/>
</dbReference>
<protein>
    <submittedName>
        <fullName evidence="4">NADH-FMN oxidoreductase RutF, flavin reductase (DIM6/NTAB) family</fullName>
    </submittedName>
</protein>
<feature type="domain" description="Flavin reductase like" evidence="3">
    <location>
        <begin position="22"/>
        <end position="164"/>
    </location>
</feature>
<dbReference type="PANTHER" id="PTHR30466">
    <property type="entry name" value="FLAVIN REDUCTASE"/>
    <property type="match status" value="1"/>
</dbReference>
<sequence>MSEPTTGAALTAIDPHAFREALGHHPTGVALITATLDDGEHIGMVVGTFNSVSLDPPLVAFMPDRASRTFARLREASTFCVNVLAADQADLVTGWRGPESFAGVGWRPSPSGAPILEDSVAWIDCAYHQLVDAGDHYIVLGEVRSLDVQRPTCPLLFFQGGFGGFASSSFLAPADHDLIRAARLSEAAMEPLAALAAEESADVSLLASIGDHDVVIGTERGSATPTYFEIGLRLPHLPPVGAVHLDPADGAGLARWLDRLPRKDEASRARCRELAERVAAQGYSLCLVGHAPDREIWQDVTRYIHGEATPRRRRQVLSMHLDHLDYYEPDLDPDGTYDVRSITVAVPMAGAPRLAVRMSFPPAGADGRTVARWGAQVRERAAEVADLIQIRFGQDRVLG</sequence>
<dbReference type="InterPro" id="IPR050268">
    <property type="entry name" value="NADH-dep_flavin_reductase"/>
</dbReference>
<dbReference type="GO" id="GO:0010181">
    <property type="term" value="F:FMN binding"/>
    <property type="evidence" value="ECO:0007669"/>
    <property type="project" value="InterPro"/>
</dbReference>
<dbReference type="RefSeq" id="WP_055574848.1">
    <property type="nucleotide sequence ID" value="NZ_FMZK01000002.1"/>
</dbReference>
<dbReference type="InterPro" id="IPR029016">
    <property type="entry name" value="GAF-like_dom_sf"/>
</dbReference>
<proteinExistence type="inferred from homology"/>
<evidence type="ECO:0000313" key="4">
    <source>
        <dbReference type="EMBL" id="SDC46823.1"/>
    </source>
</evidence>
<dbReference type="Pfam" id="PF01613">
    <property type="entry name" value="Flavin_Reduct"/>
    <property type="match status" value="1"/>
</dbReference>
<dbReference type="InterPro" id="IPR002563">
    <property type="entry name" value="Flavin_Rdtase-like_dom"/>
</dbReference>
<evidence type="ECO:0000256" key="1">
    <source>
        <dbReference type="ARBA" id="ARBA00008898"/>
    </source>
</evidence>
<accession>A0A1G6LU93</accession>
<evidence type="ECO:0000313" key="5">
    <source>
        <dbReference type="Proteomes" id="UP000182100"/>
    </source>
</evidence>
<comment type="similarity">
    <text evidence="1">Belongs to the non-flavoprotein flavin reductase family.</text>
</comment>
<organism evidence="4 5">
    <name type="scientific">Streptomyces prasinopilosus</name>
    <dbReference type="NCBI Taxonomy" id="67344"/>
    <lineage>
        <taxon>Bacteria</taxon>
        <taxon>Bacillati</taxon>
        <taxon>Actinomycetota</taxon>
        <taxon>Actinomycetes</taxon>
        <taxon>Kitasatosporales</taxon>
        <taxon>Streptomycetaceae</taxon>
        <taxon>Streptomyces</taxon>
    </lineage>
</organism>
<dbReference type="PANTHER" id="PTHR30466:SF11">
    <property type="entry name" value="FLAVIN-DEPENDENT MONOOXYGENASE, REDUCTASE SUBUNIT HSAB"/>
    <property type="match status" value="1"/>
</dbReference>
<dbReference type="Gene3D" id="2.30.110.10">
    <property type="entry name" value="Electron Transport, Fmn-binding Protein, Chain A"/>
    <property type="match status" value="1"/>
</dbReference>
<dbReference type="InterPro" id="IPR012349">
    <property type="entry name" value="Split_barrel_FMN-bd"/>
</dbReference>
<keyword evidence="5" id="KW-1185">Reference proteome</keyword>
<evidence type="ECO:0000259" key="3">
    <source>
        <dbReference type="SMART" id="SM00903"/>
    </source>
</evidence>
<dbReference type="STRING" id="67344.SAMN05216505_102264"/>
<dbReference type="Gene3D" id="3.30.450.40">
    <property type="match status" value="1"/>
</dbReference>
<dbReference type="SUPFAM" id="SSF50475">
    <property type="entry name" value="FMN-binding split barrel"/>
    <property type="match status" value="1"/>
</dbReference>
<reference evidence="5" key="1">
    <citation type="submission" date="2016-10" db="EMBL/GenBank/DDBJ databases">
        <authorList>
            <person name="Varghese N."/>
            <person name="Submissions S."/>
        </authorList>
    </citation>
    <scope>NUCLEOTIDE SEQUENCE [LARGE SCALE GENOMIC DNA]</scope>
    <source>
        <strain evidence="5">CGMCC 4.3504</strain>
    </source>
</reference>